<feature type="compositionally biased region" description="Basic and acidic residues" evidence="4">
    <location>
        <begin position="897"/>
        <end position="935"/>
    </location>
</feature>
<feature type="compositionally biased region" description="Low complexity" evidence="4">
    <location>
        <begin position="1026"/>
        <end position="1042"/>
    </location>
</feature>
<proteinExistence type="predicted"/>
<feature type="region of interest" description="Disordered" evidence="4">
    <location>
        <begin position="1191"/>
        <end position="1246"/>
    </location>
</feature>
<keyword evidence="1" id="KW-0479">Metal-binding</keyword>
<gene>
    <name evidence="6" type="ORF">G2W53_006327</name>
</gene>
<feature type="compositionally biased region" description="Polar residues" evidence="4">
    <location>
        <begin position="100"/>
        <end position="111"/>
    </location>
</feature>
<keyword evidence="2" id="KW-0863">Zinc-finger</keyword>
<feature type="region of interest" description="Disordered" evidence="4">
    <location>
        <begin position="1026"/>
        <end position="1065"/>
    </location>
</feature>
<feature type="region of interest" description="Disordered" evidence="4">
    <location>
        <begin position="880"/>
        <end position="940"/>
    </location>
</feature>
<evidence type="ECO:0000313" key="6">
    <source>
        <dbReference type="EMBL" id="KAF7837845.1"/>
    </source>
</evidence>
<dbReference type="Proteomes" id="UP000634136">
    <property type="component" value="Unassembled WGS sequence"/>
</dbReference>
<feature type="compositionally biased region" description="Basic and acidic residues" evidence="4">
    <location>
        <begin position="343"/>
        <end position="391"/>
    </location>
</feature>
<feature type="domain" description="CW-type" evidence="5">
    <location>
        <begin position="614"/>
        <end position="667"/>
    </location>
</feature>
<dbReference type="Pfam" id="PF24756">
    <property type="entry name" value="THD_CWZF3-5-7"/>
    <property type="match status" value="1"/>
</dbReference>
<name>A0A834X4K5_9FABA</name>
<feature type="region of interest" description="Disordered" evidence="4">
    <location>
        <begin position="747"/>
        <end position="859"/>
    </location>
</feature>
<feature type="region of interest" description="Disordered" evidence="4">
    <location>
        <begin position="343"/>
        <end position="406"/>
    </location>
</feature>
<dbReference type="OrthoDB" id="757982at2759"/>
<feature type="compositionally biased region" description="Basic and acidic residues" evidence="4">
    <location>
        <begin position="784"/>
        <end position="801"/>
    </location>
</feature>
<feature type="region of interest" description="Disordered" evidence="4">
    <location>
        <begin position="1326"/>
        <end position="1399"/>
    </location>
</feature>
<evidence type="ECO:0000259" key="5">
    <source>
        <dbReference type="PROSITE" id="PS51050"/>
    </source>
</evidence>
<organism evidence="6 7">
    <name type="scientific">Senna tora</name>
    <dbReference type="NCBI Taxonomy" id="362788"/>
    <lineage>
        <taxon>Eukaryota</taxon>
        <taxon>Viridiplantae</taxon>
        <taxon>Streptophyta</taxon>
        <taxon>Embryophyta</taxon>
        <taxon>Tracheophyta</taxon>
        <taxon>Spermatophyta</taxon>
        <taxon>Magnoliopsida</taxon>
        <taxon>eudicotyledons</taxon>
        <taxon>Gunneridae</taxon>
        <taxon>Pentapetalae</taxon>
        <taxon>rosids</taxon>
        <taxon>fabids</taxon>
        <taxon>Fabales</taxon>
        <taxon>Fabaceae</taxon>
        <taxon>Caesalpinioideae</taxon>
        <taxon>Cassia clade</taxon>
        <taxon>Senna</taxon>
    </lineage>
</organism>
<accession>A0A834X4K5</accession>
<evidence type="ECO:0000256" key="4">
    <source>
        <dbReference type="SAM" id="MobiDB-lite"/>
    </source>
</evidence>
<feature type="region of interest" description="Disordered" evidence="4">
    <location>
        <begin position="518"/>
        <end position="544"/>
    </location>
</feature>
<sequence length="1667" mass="183979">MEEDTELEEGEACYYKDDDDSFDIESLSYIDERIQHVLGHFQKDFEGGVSAENLGAKFGGYGSFLPTYERSPPSRSHPKTPQRIYISPKSPNNHHVEAASDNSKAPSNGSPSIRLGTVPHSAHSFHNARVPSVNDSVKKDIGVFSNVGVESCPLKDDSTSKSGNSTDQRTLKFRIKTKPDNVAQKKAEIYSGLGLDISPSSMENSPEEIGRMPQASQETGEESPIGIIQAMTSFPIPGGALISPLHDNLLCLIRKEKVLGDRKSLSSFNGQEYCSMSTDELDSIVGEEQVLKERKVKILHSNKRLGNKTPNAKDLLSNDLKYTPLSSSICNAGEAAEVTERASKVSKKVNKDGENGRMRSSEERASEVSKKVNKDGENARMRSSEAVKEESLESIPGQDFDKSEKQHMGNGSMLKVIDHELANSLKDNSIDPSNNSNCKGYMISKKEKLDVTKFKVGHRKPLSDGKYKPMGDQSPSKAMAVAKKDSFEAVNNAIINDKKSAGFDDNCKSKMLETKSLKDNKFKDTDPLKGHKSERTVNGIDPGGLPGHRAVINANHDNFEKQNVYQVKAKERPRSNKMGDKSMAGPGIRDASNECSVAGMKSAPEIVQIASAPHLIEENWVCCDRCQKWRLLPVGIKPDQLPEKWLCSMLNWLPGMNRCDISEEMTTKALYGLCQMPNSESQNNIQRENATGTAIVVGSAEALQFGLSYQNSSSDVLSDHGKKKLDFKEKKKAGISTDKLLVSDSAQNNAQEAGKTKSDQHPVDLNPMRKPGSQRLGKLNNLMEVKHSPKEKDQKMNGGDRKHIKLNHKMDADQYKSGTPKKSKTEDFWSADKQLNPSMNLEKEGQNSRNGFPTKASGKDMRKYDEYCLSDDVQNKLVVPVKKQGDQAQVSTDGESLDVKRNRKRDASMKKRKLEDRKDTDKPNDAFSLQDDKQYGEGSLSGYRKEKMFKVINMEEKSVFENNDKINRKGGSTQGCLSMSGRKNHAAVAAEEVGSVDKVYQPRKHSKKIASHKVLDAVDPLGRDLGSGQVSSAATSSSSKFSGSHKARTNFEHTKGSPVESVTSSPIRVSNLDKLILAEGDTSDKDNATKGVLSSVSSRRYLDNREGKLSVKVKERVLYDLPPESHNCVSKDFLVEDAKNKTMIQAKTSEVRDDHLVNGDAATVKQHGDCANHGDKVNKCNQESELSWQKSGKVSLRGKERDRRSGSVVDKNKMKVSASENGYSKNGGRYESAVDPSYHASGHGTRNYAKCSLTESKREIDNTGKKNSVRHWPSEIETQTELKQKDSENPSLKADAPCSTKKEVLSRSNLIEGFVDENKAVKLWSESQDRKSKVLSSLESEEKRETLSGSRTAPGSQMGGVLTEHPVHASSNGDEAKLMKSSTGASSKGGFNCSPENFGPDRQLTVSTSVTNSSQNVHDTLKEATNLRDRADHFKNTGFEFESKETYFEAALKFLHGASLLENFHKESGKYGDMSQMQIYTTAAKLFESCAHEYERHHEMPSAALAYKCMEVAYMRVVYCKYSGANRDRHELQSTLQVVPQGESPSSSASDVDNLNNQAAVYKSILPRGTTGAHVAGNQVISTRNHSNFVRLLDFTQDVNYAMEASRKCLKTLAAANVTMEEARNKESITSIRRVVDLSFQDVDELVDLVWIATKAISRADLGDARD</sequence>
<evidence type="ECO:0000256" key="1">
    <source>
        <dbReference type="ARBA" id="ARBA00022723"/>
    </source>
</evidence>
<dbReference type="InterPro" id="IPR055300">
    <property type="entry name" value="CWZF3/5/7"/>
</dbReference>
<comment type="caution">
    <text evidence="6">The sequence shown here is derived from an EMBL/GenBank/DDBJ whole genome shotgun (WGS) entry which is preliminary data.</text>
</comment>
<dbReference type="InterPro" id="IPR011124">
    <property type="entry name" value="Znf_CW"/>
</dbReference>
<keyword evidence="3" id="KW-0862">Zinc</keyword>
<dbReference type="PANTHER" id="PTHR46524:SF12">
    <property type="entry name" value="CW-TYPE DOMAIN-CONTAINING PROTEIN"/>
    <property type="match status" value="1"/>
</dbReference>
<feature type="region of interest" description="Disordered" evidence="4">
    <location>
        <begin position="67"/>
        <end position="119"/>
    </location>
</feature>
<dbReference type="PANTHER" id="PTHR46524">
    <property type="entry name" value="CW-TYPE ZINC FINGER"/>
    <property type="match status" value="1"/>
</dbReference>
<evidence type="ECO:0000256" key="3">
    <source>
        <dbReference type="ARBA" id="ARBA00022833"/>
    </source>
</evidence>
<feature type="compositionally biased region" description="Basic and acidic residues" evidence="4">
    <location>
        <begin position="518"/>
        <end position="535"/>
    </location>
</feature>
<dbReference type="Pfam" id="PF07496">
    <property type="entry name" value="zf-CW"/>
    <property type="match status" value="1"/>
</dbReference>
<dbReference type="InterPro" id="IPR056406">
    <property type="entry name" value="THD_CWZF3/5/7"/>
</dbReference>
<keyword evidence="7" id="KW-1185">Reference proteome</keyword>
<reference evidence="6" key="1">
    <citation type="submission" date="2020-09" db="EMBL/GenBank/DDBJ databases">
        <title>Genome-Enabled Discovery of Anthraquinone Biosynthesis in Senna tora.</title>
        <authorList>
            <person name="Kang S.-H."/>
            <person name="Pandey R.P."/>
            <person name="Lee C.-M."/>
            <person name="Sim J.-S."/>
            <person name="Jeong J.-T."/>
            <person name="Choi B.-S."/>
            <person name="Jung M."/>
            <person name="Ginzburg D."/>
            <person name="Zhao K."/>
            <person name="Won S.Y."/>
            <person name="Oh T.-J."/>
            <person name="Yu Y."/>
            <person name="Kim N.-H."/>
            <person name="Lee O.R."/>
            <person name="Lee T.-H."/>
            <person name="Bashyal P."/>
            <person name="Kim T.-S."/>
            <person name="Lee W.-H."/>
            <person name="Kawkins C."/>
            <person name="Kim C.-K."/>
            <person name="Kim J.S."/>
            <person name="Ahn B.O."/>
            <person name="Rhee S.Y."/>
            <person name="Sohng J.K."/>
        </authorList>
    </citation>
    <scope>NUCLEOTIDE SEQUENCE</scope>
    <source>
        <tissue evidence="6">Leaf</tissue>
    </source>
</reference>
<dbReference type="GO" id="GO:0008270">
    <property type="term" value="F:zinc ion binding"/>
    <property type="evidence" value="ECO:0007669"/>
    <property type="project" value="UniProtKB-KW"/>
</dbReference>
<feature type="compositionally biased region" description="Basic and acidic residues" evidence="4">
    <location>
        <begin position="1197"/>
        <end position="1213"/>
    </location>
</feature>
<dbReference type="Gene3D" id="3.30.40.100">
    <property type="match status" value="1"/>
</dbReference>
<evidence type="ECO:0000313" key="7">
    <source>
        <dbReference type="Proteomes" id="UP000634136"/>
    </source>
</evidence>
<protein>
    <recommendedName>
        <fullName evidence="5">CW-type domain-containing protein</fullName>
    </recommendedName>
</protein>
<evidence type="ECO:0000256" key="2">
    <source>
        <dbReference type="ARBA" id="ARBA00022771"/>
    </source>
</evidence>
<dbReference type="PROSITE" id="PS51050">
    <property type="entry name" value="ZF_CW"/>
    <property type="match status" value="1"/>
</dbReference>
<feature type="region of interest" description="Disordered" evidence="4">
    <location>
        <begin position="1280"/>
        <end position="1302"/>
    </location>
</feature>
<dbReference type="EMBL" id="JAAIUW010000003">
    <property type="protein sequence ID" value="KAF7837845.1"/>
    <property type="molecule type" value="Genomic_DNA"/>
</dbReference>